<evidence type="ECO:0000313" key="1">
    <source>
        <dbReference type="EMBL" id="GAA1416303.1"/>
    </source>
</evidence>
<name>A0ABP4J961_9ACTN</name>
<evidence type="ECO:0000313" key="2">
    <source>
        <dbReference type="Proteomes" id="UP001499863"/>
    </source>
</evidence>
<reference evidence="2" key="1">
    <citation type="journal article" date="2019" name="Int. J. Syst. Evol. Microbiol.">
        <title>The Global Catalogue of Microorganisms (GCM) 10K type strain sequencing project: providing services to taxonomists for standard genome sequencing and annotation.</title>
        <authorList>
            <consortium name="The Broad Institute Genomics Platform"/>
            <consortium name="The Broad Institute Genome Sequencing Center for Infectious Disease"/>
            <person name="Wu L."/>
            <person name="Ma J."/>
        </authorList>
    </citation>
    <scope>NUCLEOTIDE SEQUENCE [LARGE SCALE GENOMIC DNA]</scope>
    <source>
        <strain evidence="2">JCM 12393</strain>
    </source>
</reference>
<dbReference type="PIRSF" id="PIRSF017393">
    <property type="entry name" value="MTase_SAV2177"/>
    <property type="match status" value="1"/>
</dbReference>
<organism evidence="1 2">
    <name type="scientific">Kitasatospora putterlickiae</name>
    <dbReference type="NCBI Taxonomy" id="221725"/>
    <lineage>
        <taxon>Bacteria</taxon>
        <taxon>Bacillati</taxon>
        <taxon>Actinomycetota</taxon>
        <taxon>Actinomycetes</taxon>
        <taxon>Kitasatosporales</taxon>
        <taxon>Streptomycetaceae</taxon>
        <taxon>Kitasatospora</taxon>
    </lineage>
</organism>
<comment type="caution">
    <text evidence="1">The sequence shown here is derived from an EMBL/GenBank/DDBJ whole genome shotgun (WGS) entry which is preliminary data.</text>
</comment>
<dbReference type="RefSeq" id="WP_344345886.1">
    <property type="nucleotide sequence ID" value="NZ_BAAAKJ010000551.1"/>
</dbReference>
<dbReference type="Pfam" id="PF04672">
    <property type="entry name" value="Methyltransf_19"/>
    <property type="match status" value="1"/>
</dbReference>
<proteinExistence type="predicted"/>
<accession>A0ABP4J961</accession>
<dbReference type="SUPFAM" id="SSF53335">
    <property type="entry name" value="S-adenosyl-L-methionine-dependent methyltransferases"/>
    <property type="match status" value="1"/>
</dbReference>
<dbReference type="Proteomes" id="UP001499863">
    <property type="component" value="Unassembled WGS sequence"/>
</dbReference>
<keyword evidence="2" id="KW-1185">Reference proteome</keyword>
<dbReference type="InterPro" id="IPR029063">
    <property type="entry name" value="SAM-dependent_MTases_sf"/>
</dbReference>
<dbReference type="InterPro" id="IPR006764">
    <property type="entry name" value="SAM_dep_MeTrfase_SAV2177_type"/>
</dbReference>
<dbReference type="GO" id="GO:0032259">
    <property type="term" value="P:methylation"/>
    <property type="evidence" value="ECO:0007669"/>
    <property type="project" value="UniProtKB-KW"/>
</dbReference>
<keyword evidence="1" id="KW-0808">Transferase</keyword>
<keyword evidence="1" id="KW-0489">Methyltransferase</keyword>
<dbReference type="GO" id="GO:0008168">
    <property type="term" value="F:methyltransferase activity"/>
    <property type="evidence" value="ECO:0007669"/>
    <property type="project" value="UniProtKB-KW"/>
</dbReference>
<dbReference type="EMBL" id="BAAAKJ010000551">
    <property type="protein sequence ID" value="GAA1416303.1"/>
    <property type="molecule type" value="Genomic_DNA"/>
</dbReference>
<gene>
    <name evidence="1" type="ORF">GCM10009639_70550</name>
</gene>
<dbReference type="Gene3D" id="3.40.50.150">
    <property type="entry name" value="Vaccinia Virus protein VP39"/>
    <property type="match status" value="1"/>
</dbReference>
<sequence>MTVESAESGHIAGVDPEVPHVSRVFDLMLGGTANFAADRAAAEFAFASWPGGDVRVDIQAARGALVRIVRYLAAEAGIRQFLDIGTGLPTMNNTHEVARGVHPDARTVYVDKDSVVVAHARHLLAGLPRDEVRYLQGDMKEVDRILDAARAVLDFEQPIGVILFGVLHFFPDEQGPAELMKRIVDAVPPGSHVAFSQFARVGEDAAMDEAFELLNQQWGESVVRRTREETADLYFAGLEPVEPGVAELPDWRPEPGEAGPRPMPMWCGLARKA</sequence>
<dbReference type="CDD" id="cd02440">
    <property type="entry name" value="AdoMet_MTases"/>
    <property type="match status" value="1"/>
</dbReference>
<protein>
    <submittedName>
        <fullName evidence="1">SAM-dependent methyltransferase</fullName>
    </submittedName>
</protein>